<sequence>MNQGDQRKDQAGFLPRRRPQAFDLEENARNGNSFATSSQSLPYSHSMAASYRQPFNYWPPSGYQTHGHPAGTMHRYPGHQMFMQHGPFGGDSDQYRAVGYLPQFRMRFPQNSDHQHPSLFSGESRRNGFDFHCDRRRYDNAAKHRFDFAGPGFRERGFKSDQGARPKSGKFSGNTIKIQKKKSNHNNSSNVSTQDGNADKADDKLKKKSKTKGEVCHNNKLVTSASCTETASSRKYKHSPALENDSEDKTLYCPVSENRESVDLSFCDVEGAVGGDIQENLQIEHMAVQEDVHFCKRSFDKNLIDEGAVCDLDKMFQHQEASCYSSDDSQSDSELRNCTGHADETMIITSCKHNGNLCTNLFDDDSESENCSYVYNPKLAHGRKDMSFSELTPAASVVPSSSTHSVKRHNFSDMVRLDVGSEGRLSLACECGGDNLDDGEDTGDFIDADLPSHNKHILSSSDEMDNISSNSSSDHEGSRELNSNFASRRKRHSEFECNDLSSDEPKVHNELEVLSIDGNSDKWSTALSSRVENNEEIEITRDSSPLLRSATSCSSSSENENGDSSVLDANSFLNSAVGSPVPFVCYSSTSSCLDGAAASQVTLDSSHKLQVDPCNSCPPGAECELPQASPSQYFFHSDMFCCGGIPSSCNGTKSSQSPRREHTAFTASSAPGSSDSCTQMHKQELSGCSATSGSGACCPPSYQLSQVNDLNACCHHSHSHVANGFCRDGPETNFNSDSSNLHQKVFAKFPVEDAVNDRGSHTASSGDPEDMDGFFGRKLDKNSDNGGSEDPLSHDSEDNVDMVLLPMEEEIEPVHHMGAGLCAGGVEDSDEFYQDLQLATSGALRGTNMLHLCDDHQYLCVHDQNPLRNGMPSKEFYDLIKTVSTTDSFMRFFDKDGQDVQRQPVTSCEDDDDENSKENGTSGGQNSKTERLKVDRVMIWNEYEAYVMQFKQIAVSACGQTAVLNVLKALKFNFEKSAVCKIIQTSLRKEDASIPEYLFSRAKAGTTAEELLLGVEKLSGGAVGGRFFHFWPPRNVKLLQWLAYWMKRGAIPIATLNLQQGPHSLWQVPDSWHHQMVYGVSHQGLYLTNPLEIVSERSAMKQLCSDSVLMVRRQDIISRFRETTDLSHLLSHADPRWRTMNVLGQVVNVLREFNMPSVPGYRLQVTSHITIPASYKAGITLFMPKDKSAWTTLMNAPEIPLEEC</sequence>
<evidence type="ECO:0000256" key="1">
    <source>
        <dbReference type="SAM" id="MobiDB-lite"/>
    </source>
</evidence>
<keyword evidence="3" id="KW-1185">Reference proteome</keyword>
<feature type="region of interest" description="Disordered" evidence="1">
    <location>
        <begin position="456"/>
        <end position="487"/>
    </location>
</feature>
<feature type="compositionally biased region" description="Polar residues" evidence="1">
    <location>
        <begin position="665"/>
        <end position="678"/>
    </location>
</feature>
<feature type="region of interest" description="Disordered" evidence="1">
    <location>
        <begin position="1"/>
        <end position="40"/>
    </location>
</feature>
<name>A0A8S3ZUI6_9EUPU</name>
<feature type="compositionally biased region" description="Polar residues" evidence="1">
    <location>
        <begin position="457"/>
        <end position="472"/>
    </location>
</feature>
<feature type="compositionally biased region" description="Low complexity" evidence="1">
    <location>
        <begin position="543"/>
        <end position="564"/>
    </location>
</feature>
<feature type="region of interest" description="Disordered" evidence="1">
    <location>
        <begin position="898"/>
        <end position="928"/>
    </location>
</feature>
<proteinExistence type="predicted"/>
<evidence type="ECO:0000313" key="3">
    <source>
        <dbReference type="Proteomes" id="UP000678393"/>
    </source>
</evidence>
<accession>A0A8S3ZUI6</accession>
<gene>
    <name evidence="2" type="ORF">CUNI_LOCUS15779</name>
</gene>
<evidence type="ECO:0000313" key="2">
    <source>
        <dbReference type="EMBL" id="CAG5130221.1"/>
    </source>
</evidence>
<reference evidence="2" key="1">
    <citation type="submission" date="2021-04" db="EMBL/GenBank/DDBJ databases">
        <authorList>
            <consortium name="Molecular Ecology Group"/>
        </authorList>
    </citation>
    <scope>NUCLEOTIDE SEQUENCE</scope>
</reference>
<feature type="compositionally biased region" description="Basic and acidic residues" evidence="1">
    <location>
        <begin position="1"/>
        <end position="10"/>
    </location>
</feature>
<feature type="compositionally biased region" description="Basic and acidic residues" evidence="1">
    <location>
        <begin position="197"/>
        <end position="212"/>
    </location>
</feature>
<feature type="region of interest" description="Disordered" evidence="1">
    <location>
        <begin position="752"/>
        <end position="799"/>
    </location>
</feature>
<feature type="region of interest" description="Disordered" evidence="1">
    <location>
        <begin position="652"/>
        <end position="678"/>
    </location>
</feature>
<organism evidence="2 3">
    <name type="scientific">Candidula unifasciata</name>
    <dbReference type="NCBI Taxonomy" id="100452"/>
    <lineage>
        <taxon>Eukaryota</taxon>
        <taxon>Metazoa</taxon>
        <taxon>Spiralia</taxon>
        <taxon>Lophotrochozoa</taxon>
        <taxon>Mollusca</taxon>
        <taxon>Gastropoda</taxon>
        <taxon>Heterobranchia</taxon>
        <taxon>Euthyneura</taxon>
        <taxon>Panpulmonata</taxon>
        <taxon>Eupulmonata</taxon>
        <taxon>Stylommatophora</taxon>
        <taxon>Helicina</taxon>
        <taxon>Helicoidea</taxon>
        <taxon>Geomitridae</taxon>
        <taxon>Candidula</taxon>
    </lineage>
</organism>
<dbReference type="EMBL" id="CAJHNH020003896">
    <property type="protein sequence ID" value="CAG5130221.1"/>
    <property type="molecule type" value="Genomic_DNA"/>
</dbReference>
<feature type="region of interest" description="Disordered" evidence="1">
    <location>
        <begin position="541"/>
        <end position="564"/>
    </location>
</feature>
<feature type="region of interest" description="Disordered" evidence="1">
    <location>
        <begin position="149"/>
        <end position="212"/>
    </location>
</feature>
<feature type="compositionally biased region" description="Basic and acidic residues" evidence="1">
    <location>
        <begin position="149"/>
        <end position="164"/>
    </location>
</feature>
<dbReference type="Proteomes" id="UP000678393">
    <property type="component" value="Unassembled WGS sequence"/>
</dbReference>
<dbReference type="OrthoDB" id="10064600at2759"/>
<comment type="caution">
    <text evidence="2">The sequence shown here is derived from an EMBL/GenBank/DDBJ whole genome shotgun (WGS) entry which is preliminary data.</text>
</comment>
<protein>
    <submittedName>
        <fullName evidence="2">Uncharacterized protein</fullName>
    </submittedName>
</protein>
<feature type="compositionally biased region" description="Polar residues" evidence="1">
    <location>
        <begin position="29"/>
        <end position="40"/>
    </location>
</feature>
<dbReference type="AlphaFoldDB" id="A0A8S3ZUI6"/>
<feature type="compositionally biased region" description="Polar residues" evidence="1">
    <location>
        <begin position="918"/>
        <end position="927"/>
    </location>
</feature>